<evidence type="ECO:0000313" key="5">
    <source>
        <dbReference type="Proteomes" id="UP000030672"/>
    </source>
</evidence>
<feature type="domain" description="U-box" evidence="3">
    <location>
        <begin position="353"/>
        <end position="418"/>
    </location>
</feature>
<dbReference type="Proteomes" id="UP000030672">
    <property type="component" value="Unassembled WGS sequence"/>
</dbReference>
<dbReference type="InterPro" id="IPR003613">
    <property type="entry name" value="Ubox_domain"/>
</dbReference>
<evidence type="ECO:0000259" key="3">
    <source>
        <dbReference type="SMART" id="SM00504"/>
    </source>
</evidence>
<keyword evidence="2" id="KW-0697">Rotamase</keyword>
<organism evidence="4 5">
    <name type="scientific">Aureobasidium melanogenum (strain CBS 110374)</name>
    <name type="common">Aureobasidium pullulans var. melanogenum</name>
    <dbReference type="NCBI Taxonomy" id="1043003"/>
    <lineage>
        <taxon>Eukaryota</taxon>
        <taxon>Fungi</taxon>
        <taxon>Dikarya</taxon>
        <taxon>Ascomycota</taxon>
        <taxon>Pezizomycotina</taxon>
        <taxon>Dothideomycetes</taxon>
        <taxon>Dothideomycetidae</taxon>
        <taxon>Dothideales</taxon>
        <taxon>Saccotheciaceae</taxon>
        <taxon>Aureobasidium</taxon>
    </lineage>
</organism>
<dbReference type="HOGENOM" id="CLU_585233_0_0_1"/>
<dbReference type="Pfam" id="PF04564">
    <property type="entry name" value="U-box"/>
    <property type="match status" value="1"/>
</dbReference>
<gene>
    <name evidence="4" type="ORF">M437DRAFT_84362</name>
</gene>
<dbReference type="SUPFAM" id="SSF57850">
    <property type="entry name" value="RING/U-box"/>
    <property type="match status" value="1"/>
</dbReference>
<dbReference type="AlphaFoldDB" id="A0A074VQC4"/>
<dbReference type="GO" id="GO:0016567">
    <property type="term" value="P:protein ubiquitination"/>
    <property type="evidence" value="ECO:0007669"/>
    <property type="project" value="InterPro"/>
</dbReference>
<dbReference type="RefSeq" id="XP_040879676.1">
    <property type="nucleotide sequence ID" value="XM_041028087.1"/>
</dbReference>
<proteinExistence type="predicted"/>
<sequence>MGSQPSLGPSIPFLSRAGEPECFGEEEEEYLLRLVRLFPGQPLSKALPLLRHVSPDDDEEVYRVVQERLKEFRETNDTSKVSIFTPEGNFIMSQILALAKTYYRDDPMCIHHRAAEAIADALCQFVSPFKSGNSTEGDLTTLIHRMFLSDGVDVLAAALVVNDLQSPERQSPPEQGAYQVLNGHPKIWSHVVDNQIVWTPFSSLPFRDPRHRLGWNQSFVTPVVHPSIPVERLSMASEIFDLASDERKLRYAIIEFKKVYGTWYASRVSVIYHMVRHGLRKITRELDRVPSGPDVEVRTYTYGTVRGSYISARDGKSLIYSLSCNNIMEDPTERPLHEQLGITLDTLESVPDVFKDKTFLFDVMSRPVLTSEGQSFELISLHKYLEQGTFKDPITKTDLNRKVPSFVNKPLQIALAEWIKLYKEKQEADQEKKQAEARSKILENYVRDRFGQGELDRLTQESSVRIE</sequence>
<dbReference type="GO" id="GO:0004842">
    <property type="term" value="F:ubiquitin-protein transferase activity"/>
    <property type="evidence" value="ECO:0007669"/>
    <property type="project" value="InterPro"/>
</dbReference>
<reference evidence="4 5" key="1">
    <citation type="journal article" date="2014" name="BMC Genomics">
        <title>Genome sequencing of four Aureobasidium pullulans varieties: biotechnological potential, stress tolerance, and description of new species.</title>
        <authorList>
            <person name="Gostin Ar C."/>
            <person name="Ohm R.A."/>
            <person name="Kogej T."/>
            <person name="Sonjak S."/>
            <person name="Turk M."/>
            <person name="Zajc J."/>
            <person name="Zalar P."/>
            <person name="Grube M."/>
            <person name="Sun H."/>
            <person name="Han J."/>
            <person name="Sharma A."/>
            <person name="Chiniquy J."/>
            <person name="Ngan C.Y."/>
            <person name="Lipzen A."/>
            <person name="Barry K."/>
            <person name="Grigoriev I.V."/>
            <person name="Gunde-Cimerman N."/>
        </authorList>
    </citation>
    <scope>NUCLEOTIDE SEQUENCE [LARGE SCALE GENOMIC DNA]</scope>
    <source>
        <strain evidence="4 5">CBS 110374</strain>
    </source>
</reference>
<evidence type="ECO:0000256" key="2">
    <source>
        <dbReference type="ARBA" id="ARBA00023110"/>
    </source>
</evidence>
<dbReference type="EC" id="5.2.1.8" evidence="1"/>
<keyword evidence="2" id="KW-0413">Isomerase</keyword>
<dbReference type="SMART" id="SM00504">
    <property type="entry name" value="Ubox"/>
    <property type="match status" value="1"/>
</dbReference>
<dbReference type="EMBL" id="KL584833">
    <property type="protein sequence ID" value="KEQ62653.1"/>
    <property type="molecule type" value="Genomic_DNA"/>
</dbReference>
<dbReference type="GeneID" id="63921460"/>
<evidence type="ECO:0000313" key="4">
    <source>
        <dbReference type="EMBL" id="KEQ62653.1"/>
    </source>
</evidence>
<protein>
    <recommendedName>
        <fullName evidence="1">peptidylprolyl isomerase</fullName>
        <ecNumber evidence="1">5.2.1.8</ecNumber>
    </recommendedName>
</protein>
<dbReference type="InterPro" id="IPR013083">
    <property type="entry name" value="Znf_RING/FYVE/PHD"/>
</dbReference>
<dbReference type="Gene3D" id="3.30.40.10">
    <property type="entry name" value="Zinc/RING finger domain, C3HC4 (zinc finger)"/>
    <property type="match status" value="1"/>
</dbReference>
<name>A0A074VQC4_AURM1</name>
<dbReference type="GO" id="GO:0003755">
    <property type="term" value="F:peptidyl-prolyl cis-trans isomerase activity"/>
    <property type="evidence" value="ECO:0007669"/>
    <property type="project" value="UniProtKB-KW"/>
</dbReference>
<evidence type="ECO:0000256" key="1">
    <source>
        <dbReference type="ARBA" id="ARBA00013194"/>
    </source>
</evidence>
<keyword evidence="5" id="KW-1185">Reference proteome</keyword>
<accession>A0A074VQC4</accession>